<name>A0A0F8YZQ7_9ZZZZ</name>
<reference evidence="1" key="1">
    <citation type="journal article" date="2015" name="Nature">
        <title>Complex archaea that bridge the gap between prokaryotes and eukaryotes.</title>
        <authorList>
            <person name="Spang A."/>
            <person name="Saw J.H."/>
            <person name="Jorgensen S.L."/>
            <person name="Zaremba-Niedzwiedzka K."/>
            <person name="Martijn J."/>
            <person name="Lind A.E."/>
            <person name="van Eijk R."/>
            <person name="Schleper C."/>
            <person name="Guy L."/>
            <person name="Ettema T.J."/>
        </authorList>
    </citation>
    <scope>NUCLEOTIDE SEQUENCE</scope>
</reference>
<dbReference type="AlphaFoldDB" id="A0A0F8YZQ7"/>
<comment type="caution">
    <text evidence="1">The sequence shown here is derived from an EMBL/GenBank/DDBJ whole genome shotgun (WGS) entry which is preliminary data.</text>
</comment>
<evidence type="ECO:0008006" key="2">
    <source>
        <dbReference type="Google" id="ProtNLM"/>
    </source>
</evidence>
<dbReference type="InterPro" id="IPR027417">
    <property type="entry name" value="P-loop_NTPase"/>
</dbReference>
<gene>
    <name evidence="1" type="ORF">LCGC14_3095070</name>
</gene>
<proteinExistence type="predicted"/>
<dbReference type="EMBL" id="LAZR01066520">
    <property type="protein sequence ID" value="KKK53411.1"/>
    <property type="molecule type" value="Genomic_DNA"/>
</dbReference>
<dbReference type="Gene3D" id="3.40.50.300">
    <property type="entry name" value="P-loop containing nucleotide triphosphate hydrolases"/>
    <property type="match status" value="1"/>
</dbReference>
<accession>A0A0F8YZQ7</accession>
<dbReference type="SUPFAM" id="SSF52540">
    <property type="entry name" value="P-loop containing nucleoside triphosphate hydrolases"/>
    <property type="match status" value="1"/>
</dbReference>
<protein>
    <recommendedName>
        <fullName evidence="2">SF4 helicase domain-containing protein</fullName>
    </recommendedName>
</protein>
<sequence>MTEDPRYEKDPAIRTVRALIQCFLGDHVEGMFRLTQVYEALNAKDAAEKTAVRKGISRERQAGNIVSTGTYGVWRKVESDVEWYGMGDEVSDLPPPLNIVLPLGLDSMVKLYPGDLVCFAGLTSSGKSSASLEIALKNNSGLALNYLSSELTLAAIQQRAELVDIMLSSLKHVRFAMRYDHFEDVIEPGAINFVDYLQPSGDGDEPKYYSIPHMIMKIHKKLNGSGLVILNIQKDPGKESGEGGFKTMHKANLYITMDKAENSSKFWMNIKKCKVRPSLEGYRMQYKPEPFGLKSCSDWIPL</sequence>
<evidence type="ECO:0000313" key="1">
    <source>
        <dbReference type="EMBL" id="KKK53411.1"/>
    </source>
</evidence>
<organism evidence="1">
    <name type="scientific">marine sediment metagenome</name>
    <dbReference type="NCBI Taxonomy" id="412755"/>
    <lineage>
        <taxon>unclassified sequences</taxon>
        <taxon>metagenomes</taxon>
        <taxon>ecological metagenomes</taxon>
    </lineage>
</organism>